<feature type="compositionally biased region" description="Basic residues" evidence="1">
    <location>
        <begin position="25"/>
        <end position="36"/>
    </location>
</feature>
<proteinExistence type="predicted"/>
<name>A0A8B8BQI9_CRAVI</name>
<evidence type="ECO:0000313" key="2">
    <source>
        <dbReference type="Proteomes" id="UP000694844"/>
    </source>
</evidence>
<accession>A0A8B8BQI9</accession>
<feature type="region of interest" description="Disordered" evidence="1">
    <location>
        <begin position="1"/>
        <end position="36"/>
    </location>
</feature>
<dbReference type="KEGG" id="cvn:111112417"/>
<dbReference type="GeneID" id="111112417"/>
<reference evidence="3" key="1">
    <citation type="submission" date="2025-08" db="UniProtKB">
        <authorList>
            <consortium name="RefSeq"/>
        </authorList>
    </citation>
    <scope>IDENTIFICATION</scope>
    <source>
        <tissue evidence="3">Whole sample</tissue>
    </source>
</reference>
<dbReference type="AlphaFoldDB" id="A0A8B8BQI9"/>
<keyword evidence="2" id="KW-1185">Reference proteome</keyword>
<gene>
    <name evidence="3" type="primary">LOC111112417</name>
</gene>
<dbReference type="RefSeq" id="XP_022305607.1">
    <property type="nucleotide sequence ID" value="XM_022449899.1"/>
</dbReference>
<protein>
    <submittedName>
        <fullName evidence="3">Uncharacterized protein LOC111112417</fullName>
    </submittedName>
</protein>
<dbReference type="OrthoDB" id="6111577at2759"/>
<evidence type="ECO:0000313" key="3">
    <source>
        <dbReference type="RefSeq" id="XP_022305607.1"/>
    </source>
</evidence>
<evidence type="ECO:0000256" key="1">
    <source>
        <dbReference type="SAM" id="MobiDB-lite"/>
    </source>
</evidence>
<organism evidence="2 3">
    <name type="scientific">Crassostrea virginica</name>
    <name type="common">Eastern oyster</name>
    <dbReference type="NCBI Taxonomy" id="6565"/>
    <lineage>
        <taxon>Eukaryota</taxon>
        <taxon>Metazoa</taxon>
        <taxon>Spiralia</taxon>
        <taxon>Lophotrochozoa</taxon>
        <taxon>Mollusca</taxon>
        <taxon>Bivalvia</taxon>
        <taxon>Autobranchia</taxon>
        <taxon>Pteriomorphia</taxon>
        <taxon>Ostreida</taxon>
        <taxon>Ostreoidea</taxon>
        <taxon>Ostreidae</taxon>
        <taxon>Crassostrea</taxon>
    </lineage>
</organism>
<dbReference type="Proteomes" id="UP000694844">
    <property type="component" value="Chromosome 9"/>
</dbReference>
<sequence length="212" mass="24201">MGRTKKRKEIWTPSKSPAQRVAAKITKKFKSPHKNSRRALYQEPNMPQVELKREIIIRNCVIKGYHEFKVKPLVSNNLEQRVDREYSNIHDADACVVWIPDNIPEDLKNVLTDKKRGLKLRDIEGLPCGHVPRVLASDFRYIMDADGFVYATVNGEPKPSFPPWPPMLEKGGGVVIPCTYRVCPKSLKTALTVLQQHIENMSEKEVIEVTVS</sequence>